<dbReference type="EMBL" id="CP095855">
    <property type="protein sequence ID" value="UPK67398.1"/>
    <property type="molecule type" value="Genomic_DNA"/>
</dbReference>
<evidence type="ECO:0000256" key="2">
    <source>
        <dbReference type="SAM" id="Phobius"/>
    </source>
</evidence>
<accession>A0ABY4HUD5</accession>
<evidence type="ECO:0000313" key="6">
    <source>
        <dbReference type="Proteomes" id="UP000830198"/>
    </source>
</evidence>
<dbReference type="InterPro" id="IPR012373">
    <property type="entry name" value="Ferrdict_sens_TM"/>
</dbReference>
<feature type="region of interest" description="Disordered" evidence="1">
    <location>
        <begin position="1"/>
        <end position="23"/>
    </location>
</feature>
<dbReference type="Pfam" id="PF16344">
    <property type="entry name" value="FecR_C"/>
    <property type="match status" value="1"/>
</dbReference>
<feature type="domain" description="Protein FecR C-terminal" evidence="4">
    <location>
        <begin position="309"/>
        <end position="379"/>
    </location>
</feature>
<gene>
    <name evidence="5" type="ORF">MYF79_20870</name>
</gene>
<keyword evidence="2" id="KW-1133">Transmembrane helix</keyword>
<protein>
    <submittedName>
        <fullName evidence="5">FecR domain-containing protein</fullName>
    </submittedName>
</protein>
<dbReference type="PIRSF" id="PIRSF018266">
    <property type="entry name" value="FecR"/>
    <property type="match status" value="1"/>
</dbReference>
<keyword evidence="6" id="KW-1185">Reference proteome</keyword>
<evidence type="ECO:0000259" key="4">
    <source>
        <dbReference type="Pfam" id="PF16344"/>
    </source>
</evidence>
<dbReference type="Gene3D" id="2.60.120.1440">
    <property type="match status" value="1"/>
</dbReference>
<dbReference type="InterPro" id="IPR032508">
    <property type="entry name" value="FecR_C"/>
</dbReference>
<organism evidence="5 6">
    <name type="scientific">Chitinophaga filiformis</name>
    <name type="common">Myxococcus filiformis</name>
    <name type="synonym">Flexibacter filiformis</name>
    <dbReference type="NCBI Taxonomy" id="104663"/>
    <lineage>
        <taxon>Bacteria</taxon>
        <taxon>Pseudomonadati</taxon>
        <taxon>Bacteroidota</taxon>
        <taxon>Chitinophagia</taxon>
        <taxon>Chitinophagales</taxon>
        <taxon>Chitinophagaceae</taxon>
        <taxon>Chitinophaga</taxon>
    </lineage>
</organism>
<feature type="compositionally biased region" description="Basic and acidic residues" evidence="1">
    <location>
        <begin position="1"/>
        <end position="10"/>
    </location>
</feature>
<dbReference type="PANTHER" id="PTHR30273">
    <property type="entry name" value="PERIPLASMIC SIGNAL SENSOR AND SIGMA FACTOR ACTIVATOR FECR-RELATED"/>
    <property type="match status" value="1"/>
</dbReference>
<sequence length="384" mass="42590">MKSDQQRLKEILSSPQRSAEDEQWLQSYLESTDATELRELAADIFQDHLQQDKRLSPDTSTRMWDKIRQQVDITATPVLRPYRKYRWMAAAVLVLAALTYPLLRKSQPKPFLAAASTIKPGGNKAVLTLANGAKVLLTDTGNQVIKAGNLAIQQKQGKLEYEGEAHEANAFNELTTPRGGTFQVSFPDGSRVWLNAASSIKYPLKFEGNRTVILTGQAYFEIAPDPGHPFIVKVGEMEVRVLGTSFDIMAYKDEQVVNTTLVNGAVKVLQGNTSATLHPGQQSTLNPANGKMEIAIANLENVLAWRNGKFELENTGLPTFLRQLSRWYDIEIAVEAPAEEVAAKKFGGQIGRDMDLHDVIKILDLYGVACKLENRKLTVLSVHS</sequence>
<keyword evidence="2" id="KW-0812">Transmembrane</keyword>
<keyword evidence="2" id="KW-0472">Membrane</keyword>
<dbReference type="PANTHER" id="PTHR30273:SF2">
    <property type="entry name" value="PROTEIN FECR"/>
    <property type="match status" value="1"/>
</dbReference>
<dbReference type="InterPro" id="IPR006860">
    <property type="entry name" value="FecR"/>
</dbReference>
<dbReference type="Gene3D" id="3.55.50.30">
    <property type="match status" value="1"/>
</dbReference>
<feature type="transmembrane region" description="Helical" evidence="2">
    <location>
        <begin position="85"/>
        <end position="103"/>
    </location>
</feature>
<evidence type="ECO:0000313" key="5">
    <source>
        <dbReference type="EMBL" id="UPK67398.1"/>
    </source>
</evidence>
<proteinExistence type="predicted"/>
<feature type="domain" description="FecR protein" evidence="3">
    <location>
        <begin position="173"/>
        <end position="267"/>
    </location>
</feature>
<dbReference type="Proteomes" id="UP000830198">
    <property type="component" value="Chromosome"/>
</dbReference>
<evidence type="ECO:0000259" key="3">
    <source>
        <dbReference type="Pfam" id="PF04773"/>
    </source>
</evidence>
<reference evidence="5 6" key="1">
    <citation type="submission" date="2022-04" db="EMBL/GenBank/DDBJ databases">
        <title>The arsenic-methylating capacity of Chitinophaga filiformis YT5 during chitin decomposition.</title>
        <authorList>
            <person name="Chen G."/>
            <person name="Liang Y."/>
        </authorList>
    </citation>
    <scope>NUCLEOTIDE SEQUENCE [LARGE SCALE GENOMIC DNA]</scope>
    <source>
        <strain evidence="5 6">YT5</strain>
    </source>
</reference>
<dbReference type="Pfam" id="PF04773">
    <property type="entry name" value="FecR"/>
    <property type="match status" value="1"/>
</dbReference>
<name>A0ABY4HUD5_CHIFI</name>
<evidence type="ECO:0000256" key="1">
    <source>
        <dbReference type="SAM" id="MobiDB-lite"/>
    </source>
</evidence>
<dbReference type="RefSeq" id="WP_247809751.1">
    <property type="nucleotide sequence ID" value="NZ_CP095855.1"/>
</dbReference>